<dbReference type="GO" id="GO:0042602">
    <property type="term" value="F:riboflavin reductase (NADPH) activity"/>
    <property type="evidence" value="ECO:0007669"/>
    <property type="project" value="TreeGrafter"/>
</dbReference>
<feature type="domain" description="Flavin reductase like" evidence="2">
    <location>
        <begin position="25"/>
        <end position="168"/>
    </location>
</feature>
<gene>
    <name evidence="3" type="ORF">Phou_078940</name>
</gene>
<evidence type="ECO:0000259" key="2">
    <source>
        <dbReference type="SMART" id="SM00903"/>
    </source>
</evidence>
<dbReference type="RefSeq" id="WP_173066508.1">
    <property type="nucleotide sequence ID" value="NZ_BAABGO010000066.1"/>
</dbReference>
<dbReference type="GO" id="GO:0006208">
    <property type="term" value="P:pyrimidine nucleobase catabolic process"/>
    <property type="evidence" value="ECO:0007669"/>
    <property type="project" value="TreeGrafter"/>
</dbReference>
<reference evidence="3 4" key="2">
    <citation type="submission" date="2020-03" db="EMBL/GenBank/DDBJ databases">
        <authorList>
            <person name="Ichikawa N."/>
            <person name="Kimura A."/>
            <person name="Kitahashi Y."/>
            <person name="Uohara A."/>
        </authorList>
    </citation>
    <scope>NUCLEOTIDE SEQUENCE [LARGE SCALE GENOMIC DNA]</scope>
    <source>
        <strain evidence="3 4">NBRC 108639</strain>
    </source>
</reference>
<dbReference type="Pfam" id="PF01613">
    <property type="entry name" value="Flavin_Reduct"/>
    <property type="match status" value="1"/>
</dbReference>
<dbReference type="GO" id="GO:0010181">
    <property type="term" value="F:FMN binding"/>
    <property type="evidence" value="ECO:0007669"/>
    <property type="project" value="InterPro"/>
</dbReference>
<reference evidence="3 4" key="1">
    <citation type="submission" date="2020-03" db="EMBL/GenBank/DDBJ databases">
        <title>Whole genome shotgun sequence of Phytohabitans houttuyneae NBRC 108639.</title>
        <authorList>
            <person name="Komaki H."/>
            <person name="Tamura T."/>
        </authorList>
    </citation>
    <scope>NUCLEOTIDE SEQUENCE [LARGE SCALE GENOMIC DNA]</scope>
    <source>
        <strain evidence="3 4">NBRC 108639</strain>
    </source>
</reference>
<comment type="caution">
    <text evidence="3">The sequence shown here is derived from an EMBL/GenBank/DDBJ whole genome shotgun (WGS) entry which is preliminary data.</text>
</comment>
<dbReference type="AlphaFoldDB" id="A0A6V8KIP9"/>
<protein>
    <submittedName>
        <fullName evidence="3">Flavin-dependent reductase</fullName>
    </submittedName>
</protein>
<dbReference type="EMBL" id="BLPF01000003">
    <property type="protein sequence ID" value="GFJ83714.1"/>
    <property type="molecule type" value="Genomic_DNA"/>
</dbReference>
<name>A0A6V8KIP9_9ACTN</name>
<dbReference type="InterPro" id="IPR050268">
    <property type="entry name" value="NADH-dep_flavin_reductase"/>
</dbReference>
<sequence length="168" mass="18206">MTTTDDHADSPPPTPLAPNTFRTLLRRLAATVVVVTADCHPPVGFTATSLTSVSLRPPLLSFCVDRSSSSWPAVRAARHVGIHLLSQRQEDVARHFATRGIDRFGGVEWHCGPHGVALLADPLVWLVCRVAHRIVAGDHIIVLSEPLEGGHLDEALSPLMYHMGGYLT</sequence>
<dbReference type="SMART" id="SM00903">
    <property type="entry name" value="Flavin_Reduct"/>
    <property type="match status" value="1"/>
</dbReference>
<dbReference type="PANTHER" id="PTHR30466:SF1">
    <property type="entry name" value="FMN REDUCTASE (NADH) RUTF"/>
    <property type="match status" value="1"/>
</dbReference>
<dbReference type="Proteomes" id="UP000482800">
    <property type="component" value="Unassembled WGS sequence"/>
</dbReference>
<accession>A0A6V8KIP9</accession>
<dbReference type="SUPFAM" id="SSF50475">
    <property type="entry name" value="FMN-binding split barrel"/>
    <property type="match status" value="1"/>
</dbReference>
<keyword evidence="1" id="KW-0560">Oxidoreductase</keyword>
<evidence type="ECO:0000313" key="3">
    <source>
        <dbReference type="EMBL" id="GFJ83714.1"/>
    </source>
</evidence>
<dbReference type="InterPro" id="IPR002563">
    <property type="entry name" value="Flavin_Rdtase-like_dom"/>
</dbReference>
<proteinExistence type="predicted"/>
<evidence type="ECO:0000256" key="1">
    <source>
        <dbReference type="ARBA" id="ARBA00023002"/>
    </source>
</evidence>
<organism evidence="3 4">
    <name type="scientific">Phytohabitans houttuyneae</name>
    <dbReference type="NCBI Taxonomy" id="1076126"/>
    <lineage>
        <taxon>Bacteria</taxon>
        <taxon>Bacillati</taxon>
        <taxon>Actinomycetota</taxon>
        <taxon>Actinomycetes</taxon>
        <taxon>Micromonosporales</taxon>
        <taxon>Micromonosporaceae</taxon>
    </lineage>
</organism>
<dbReference type="Gene3D" id="2.30.110.10">
    <property type="entry name" value="Electron Transport, Fmn-binding Protein, Chain A"/>
    <property type="match status" value="1"/>
</dbReference>
<dbReference type="PANTHER" id="PTHR30466">
    <property type="entry name" value="FLAVIN REDUCTASE"/>
    <property type="match status" value="1"/>
</dbReference>
<evidence type="ECO:0000313" key="4">
    <source>
        <dbReference type="Proteomes" id="UP000482800"/>
    </source>
</evidence>
<keyword evidence="4" id="KW-1185">Reference proteome</keyword>
<dbReference type="InterPro" id="IPR012349">
    <property type="entry name" value="Split_barrel_FMN-bd"/>
</dbReference>